<sequence>MSDTSTAQSNCHGLSNSLMGAGSSLSAKEFVELPLMSSYNNAFLETITEEGSEFEPSEDGSASFEQSDYLPFESVRVDQVNGSLVRVDPSLMIGELDTPDYEEVFPMPIQAFPTFHNNLIEYSNLLIPFAKVNCSDPFMEMPNVDLTLHTVSKQYNKDPEAPKHQTVPTDLSVNGGNHNGELIKTSDYQSYDEADVPNDGTDDWSDGLVLDQTPGRTQTLKRVGFPEPTEAETHLPDERVQWIDDQDSKEEVLILSTEDDKQLVWKLEDRDESRTTNQASLASAVEQKELRLDFPQKTRPYTTCCYSTKKNDELVSNPGKVSPNKVDKPNVNLNGSHPITAYDDKSSNRGEISQTIVETVRAPKCFTTQTSTMPTIPRPILPRIFNPNSVKTNAVDPAPIPPPKPQFPRYGFSELLLGQVKCLQDSLGLTAPLTPINTMSTRPPVPPRPSSKPVIQNANSLFHPTLSYRQLLSSTTNPSEMTRIPKSQSFQPDSCAQQFHSTNPFLESTIAQPLFSHGSLTLGSNFERFPDCMTSSYPGCGGQSASNLTDIRDSHVSLLTRSQFGPQSRGFLGQACVPTDQEDLMIENPAYMSTFFSEPHQNRFGTTHKRGETSGFNSFQHILTKDQPVTAGALSSSANYGPTTSGVNTGRPGSSSPSDIRSSEGDQQSETPATAHVLPPNSIQTDSQSKSSPVWIANSTPLAHYCASHSAISGKTDSNGANASKALKLSVTPVPENPLLSATELSDRGKSNITGVAPKPTNLTNSKSTINPRPIQRSFAVVGVSELLAKTDEELKQFMQDTEKKKISPRLDLTDELSNESSGNQLSSTSGGPLEHSPIRRRFQSNRVPPVVSMRLFDPVETESDSDLLDRRSFYDYGCDDDDEDDEGSNGNEVGRVASEIALHETRRGLRICDLDECYVTKPMTSMETDAILSQLELPNKNAQFVWSDSCHVASALQENKSVKKLDDTTSQWDMPFIDSDSFLNEQWNQEIGVDVWRLNYSCKPIRANLDEVTLTSGKYCVT</sequence>
<dbReference type="Proteomes" id="UP000728185">
    <property type="component" value="Unassembled WGS sequence"/>
</dbReference>
<comment type="caution">
    <text evidence="2">The sequence shown here is derived from an EMBL/GenBank/DDBJ whole genome shotgun (WGS) entry which is preliminary data.</text>
</comment>
<feature type="compositionally biased region" description="Polar residues" evidence="1">
    <location>
        <begin position="166"/>
        <end position="176"/>
    </location>
</feature>
<feature type="region of interest" description="Disordered" evidence="1">
    <location>
        <begin position="476"/>
        <end position="495"/>
    </location>
</feature>
<dbReference type="AlphaFoldDB" id="A0A8E0VJC8"/>
<organism evidence="2 3">
    <name type="scientific">Fasciolopsis buskii</name>
    <dbReference type="NCBI Taxonomy" id="27845"/>
    <lineage>
        <taxon>Eukaryota</taxon>
        <taxon>Metazoa</taxon>
        <taxon>Spiralia</taxon>
        <taxon>Lophotrochozoa</taxon>
        <taxon>Platyhelminthes</taxon>
        <taxon>Trematoda</taxon>
        <taxon>Digenea</taxon>
        <taxon>Plagiorchiida</taxon>
        <taxon>Echinostomata</taxon>
        <taxon>Echinostomatoidea</taxon>
        <taxon>Fasciolidae</taxon>
        <taxon>Fasciolopsis</taxon>
    </lineage>
</organism>
<feature type="compositionally biased region" description="Low complexity" evidence="1">
    <location>
        <begin position="650"/>
        <end position="660"/>
    </location>
</feature>
<dbReference type="EMBL" id="LUCM01006300">
    <property type="protein sequence ID" value="KAA0191484.1"/>
    <property type="molecule type" value="Genomic_DNA"/>
</dbReference>
<evidence type="ECO:0000313" key="3">
    <source>
        <dbReference type="Proteomes" id="UP000728185"/>
    </source>
</evidence>
<accession>A0A8E0VJC8</accession>
<feature type="compositionally biased region" description="Polar residues" evidence="1">
    <location>
        <begin position="633"/>
        <end position="648"/>
    </location>
</feature>
<name>A0A8E0VJC8_9TREM</name>
<evidence type="ECO:0000256" key="1">
    <source>
        <dbReference type="SAM" id="MobiDB-lite"/>
    </source>
</evidence>
<feature type="compositionally biased region" description="Polar residues" evidence="1">
    <location>
        <begin position="819"/>
        <end position="831"/>
    </location>
</feature>
<feature type="compositionally biased region" description="Polar residues" evidence="1">
    <location>
        <begin position="681"/>
        <end position="692"/>
    </location>
</feature>
<feature type="region of interest" description="Disordered" evidence="1">
    <location>
        <begin position="158"/>
        <end position="183"/>
    </location>
</feature>
<dbReference type="OrthoDB" id="6246850at2759"/>
<feature type="region of interest" description="Disordered" evidence="1">
    <location>
        <begin position="315"/>
        <end position="346"/>
    </location>
</feature>
<feature type="region of interest" description="Disordered" evidence="1">
    <location>
        <begin position="739"/>
        <end position="771"/>
    </location>
</feature>
<reference evidence="2" key="1">
    <citation type="submission" date="2019-05" db="EMBL/GenBank/DDBJ databases">
        <title>Annotation for the trematode Fasciolopsis buski.</title>
        <authorList>
            <person name="Choi Y.-J."/>
        </authorList>
    </citation>
    <scope>NUCLEOTIDE SEQUENCE</scope>
    <source>
        <strain evidence="2">HT</strain>
        <tissue evidence="2">Whole worm</tissue>
    </source>
</reference>
<feature type="compositionally biased region" description="Polar residues" evidence="1">
    <location>
        <begin position="761"/>
        <end position="771"/>
    </location>
</feature>
<feature type="region of interest" description="Disordered" evidence="1">
    <location>
        <begin position="633"/>
        <end position="692"/>
    </location>
</feature>
<evidence type="ECO:0000313" key="2">
    <source>
        <dbReference type="EMBL" id="KAA0191484.1"/>
    </source>
</evidence>
<keyword evidence="3" id="KW-1185">Reference proteome</keyword>
<proteinExistence type="predicted"/>
<protein>
    <submittedName>
        <fullName evidence="2">Uncharacterized protein</fullName>
    </submittedName>
</protein>
<feature type="region of interest" description="Disordered" evidence="1">
    <location>
        <begin position="806"/>
        <end position="845"/>
    </location>
</feature>
<gene>
    <name evidence="2" type="ORF">FBUS_02376</name>
</gene>